<protein>
    <submittedName>
        <fullName evidence="1">Uncharacterized protein</fullName>
    </submittedName>
</protein>
<organism evidence="1 2">
    <name type="scientific">Violaceomyces palustris</name>
    <dbReference type="NCBI Taxonomy" id="1673888"/>
    <lineage>
        <taxon>Eukaryota</taxon>
        <taxon>Fungi</taxon>
        <taxon>Dikarya</taxon>
        <taxon>Basidiomycota</taxon>
        <taxon>Ustilaginomycotina</taxon>
        <taxon>Ustilaginomycetes</taxon>
        <taxon>Violaceomycetales</taxon>
        <taxon>Violaceomycetaceae</taxon>
        <taxon>Violaceomyces</taxon>
    </lineage>
</organism>
<sequence length="916" mass="101896">MHIQYFLYSLSSTNHLRVGSHHLEKLVIPQPCRRSPPLPLPLPFQSSFTRSFTSYPLALHSLLLDRLIQPVFPKSDRQAGSPSWRATAVPQHRVQKYSTPILSPHLAQPSTLYPLPDPPLLVFHRTHNEIQPDLVQRFMQAATSPSPVPSRTQPPPPSPPQTDWSVKDSSVGPHRARPLSQPNPSSEKKVSCLECRASKVKCSGGPRCQRCQRLGRTCLFQQHKRGRKSDNSKIQNLQNTVNSLTRALEEFSGHKILPPVNPKHDTSHLASGRIGSEPYRPRPTTLAWSGSSEKPALPGALPSPSLRFHSSHSSPIVSAPPATDPDEPDNLGLPTLSNPLKLLAHASDSARDRIDRPQTDENTGCEDAENVQAGNDFGQVGTAQVTGTSSPPSQRCGPGRGRAYFFGGLFSPKFDNLEEIDPISCGIITEAEARKLFRVFVERLNSPLTLLDPHLHTFEYVRRHSAMLLTITCWIAAQHSYDGARPAQLLETHFKKVLLPTVLLEGYRSAEIAQAFIVAGSYHPPTSTLSQDRAWSYLGYAIRMAAELDMNSKIVKIPADRVDDESLVRRIRNRERTWLNLWLYETSISQHMGRRATLGTDPVVLCCGRWHTAPFALPEDKAIVAIVQLRLLLMRDVELFDTFVTMDTGQHSAMQLELFRKTCARDLDSWLATWADEPDSDRQPQTPRMRKARLYYWYSRLILSSIPLKWSDLPFSVLEPVYADAYASAMAYLALFMESLVPTGLPWSHNSTVVTPTYCAIFALKIMALPEAEALNIDEEYTFNMVDQLAKALEEAGKITPHRYGAAGSYAPYLQTVLNTARKRQKMRIRAAGGQDKSLSAPASQEARSKLAPTSSLHFQAGPSGVQSLVPTASKDPLSDTFYDALAQGDNVILDCFLGESLFNDMCFQIGDDAFL</sequence>
<proteinExistence type="predicted"/>
<reference evidence="1 2" key="1">
    <citation type="journal article" date="2018" name="Mol. Biol. Evol.">
        <title>Broad Genomic Sampling Reveals a Smut Pathogenic Ancestry of the Fungal Clade Ustilaginomycotina.</title>
        <authorList>
            <person name="Kijpornyongpan T."/>
            <person name="Mondo S.J."/>
            <person name="Barry K."/>
            <person name="Sandor L."/>
            <person name="Lee J."/>
            <person name="Lipzen A."/>
            <person name="Pangilinan J."/>
            <person name="LaButti K."/>
            <person name="Hainaut M."/>
            <person name="Henrissat B."/>
            <person name="Grigoriev I.V."/>
            <person name="Spatafora J.W."/>
            <person name="Aime M.C."/>
        </authorList>
    </citation>
    <scope>NUCLEOTIDE SEQUENCE [LARGE SCALE GENOMIC DNA]</scope>
    <source>
        <strain evidence="1 2">SA 807</strain>
    </source>
</reference>
<dbReference type="Proteomes" id="UP000245626">
    <property type="component" value="Unassembled WGS sequence"/>
</dbReference>
<dbReference type="EMBL" id="KZ819753">
    <property type="protein sequence ID" value="PWN52875.1"/>
    <property type="molecule type" value="Genomic_DNA"/>
</dbReference>
<evidence type="ECO:0000313" key="2">
    <source>
        <dbReference type="Proteomes" id="UP000245626"/>
    </source>
</evidence>
<keyword evidence="2" id="KW-1185">Reference proteome</keyword>
<accession>A0ACD0P4C2</accession>
<name>A0ACD0P4C2_9BASI</name>
<evidence type="ECO:0000313" key="1">
    <source>
        <dbReference type="EMBL" id="PWN52875.1"/>
    </source>
</evidence>
<gene>
    <name evidence="1" type="ORF">IE53DRAFT_377774</name>
</gene>